<keyword evidence="1" id="KW-0560">Oxidoreductase</keyword>
<dbReference type="SUPFAM" id="SSF51556">
    <property type="entry name" value="Metallo-dependent hydrolases"/>
    <property type="match status" value="1"/>
</dbReference>
<dbReference type="AlphaFoldDB" id="A0A9P1BUC4"/>
<dbReference type="SUPFAM" id="SSF51735">
    <property type="entry name" value="NAD(P)-binding Rossmann-fold domains"/>
    <property type="match status" value="1"/>
</dbReference>
<dbReference type="Pfam" id="PF01232">
    <property type="entry name" value="Mannitol_dh"/>
    <property type="match status" value="1"/>
</dbReference>
<dbReference type="GO" id="GO:0016616">
    <property type="term" value="F:oxidoreductase activity, acting on the CH-OH group of donors, NAD or NADP as acceptor"/>
    <property type="evidence" value="ECO:0007669"/>
    <property type="project" value="TreeGrafter"/>
</dbReference>
<sequence>MVDPTLTFDPLNGDEDILQKVTSVCIGTGRFLRAMLVPALSEVGGEIILAQTRGSSFPQYIYSRLPERSYEVDTVLQDGRVLTATFPIAACGTLGKPDGRSAFMKLPERLPNLMYIGLGLTEAGIEHNGRSILDLAEFLYACFECPTRGRTLSILNTDNVPFNGDAIRSYVCSCDFTQNSERSWEFEIWLKKHVCFHNTMVDRITSQREGCPDVPRAEPLPSKALVIEDLQNALPQFNSVPGVVVRSQPGQLAQDIALKLRIANGIHTAMVYAMALEGLFKTDDCIGHPHVLPYLEQLFERDISHCCSELKLPRIAVTPVFSEWMARIQHPHFGLECFFVCQNASQKMSIRLLPSIRSTLASEETPSDFMIFSLAVILRFLTPIGDQPRVGESPPVFVGRLDVAGGTAEDFSYVSGLHVRKSDGSYEFRDGDGIVPLLLRPLGRPGGCSSTAASFLAGEVLSRLEAFDFRGNPDHHLIAERVGAMLKRMLSGESALTLLASLDPKQPLLLEERHLAEAVQQEVEAAEAIDVHTHLFPTSHGERLMQYGIDALLTYHYLVSEYLASSCEAPEEFYASSTSEQADRVWEGLFVNSTPMSEPCRGVLTTLSALGLTKEVASRDLPAIRRWYAGQDAMMFNEKMMRLARLRYIITSHDPFDSEQLHLCLEPPYEMPRYKSALALDALLEGRWDEVTKTLEQCGKPKTLRGAYELVADCVRALQPVFITCGTSESFSYCRGVVRPPSADILDADLSESVFVPSPQQVLDALLLPLCRDFSLALSLRMGMRRAVNPSLKLAGDAVGAAELRSLGHLCEANPTVKFLFTVLSRNDQHEAAVLSSKFRNLHFWGCWWYCNKPSVVTEVTSLRLEMLGMNFTYQASSARVHDQLIYKWIHSRSLLSKLLVGKYSDLMATGWKVSRGDIRRDVHRLLGGAFEDFLQKPL</sequence>
<dbReference type="InterPro" id="IPR013131">
    <property type="entry name" value="Mannitol_DH_N"/>
</dbReference>
<dbReference type="Pfam" id="PF08125">
    <property type="entry name" value="Mannitol_dh_C"/>
    <property type="match status" value="1"/>
</dbReference>
<keyword evidence="2" id="KW-0520">NAD</keyword>
<dbReference type="InterPro" id="IPR008927">
    <property type="entry name" value="6-PGluconate_DH-like_C_sf"/>
</dbReference>
<gene>
    <name evidence="5" type="ORF">C1SCF055_LOCUS7743</name>
</gene>
<dbReference type="Gene3D" id="1.10.2020.10">
    <property type="entry name" value="uronate isomerase, domain 2, chain A"/>
    <property type="match status" value="1"/>
</dbReference>
<dbReference type="SUPFAM" id="SSF48179">
    <property type="entry name" value="6-phosphogluconate dehydrogenase C-terminal domain-like"/>
    <property type="match status" value="1"/>
</dbReference>
<dbReference type="PROSITE" id="PS00974">
    <property type="entry name" value="MANNITOL_DHGENASE"/>
    <property type="match status" value="1"/>
</dbReference>
<dbReference type="PANTHER" id="PTHR43362">
    <property type="entry name" value="MANNITOL DEHYDROGENASE DSF1-RELATED"/>
    <property type="match status" value="1"/>
</dbReference>
<dbReference type="InterPro" id="IPR023027">
    <property type="entry name" value="Mannitol_DH_CS"/>
</dbReference>
<dbReference type="Proteomes" id="UP001152797">
    <property type="component" value="Unassembled WGS sequence"/>
</dbReference>
<evidence type="ECO:0000313" key="5">
    <source>
        <dbReference type="EMBL" id="CAI3979817.1"/>
    </source>
</evidence>
<evidence type="ECO:0000259" key="3">
    <source>
        <dbReference type="Pfam" id="PF01232"/>
    </source>
</evidence>
<dbReference type="Gene3D" id="3.20.20.140">
    <property type="entry name" value="Metal-dependent hydrolases"/>
    <property type="match status" value="1"/>
</dbReference>
<feature type="domain" description="Mannitol dehydrogenase N-terminal" evidence="3">
    <location>
        <begin position="24"/>
        <end position="208"/>
    </location>
</feature>
<evidence type="ECO:0000313" key="8">
    <source>
        <dbReference type="Proteomes" id="UP001152797"/>
    </source>
</evidence>
<evidence type="ECO:0000259" key="4">
    <source>
        <dbReference type="Pfam" id="PF08125"/>
    </source>
</evidence>
<dbReference type="InterPro" id="IPR013328">
    <property type="entry name" value="6PGD_dom2"/>
</dbReference>
<keyword evidence="8" id="KW-1185">Reference proteome</keyword>
<dbReference type="InterPro" id="IPR036291">
    <property type="entry name" value="NAD(P)-bd_dom_sf"/>
</dbReference>
<proteinExistence type="predicted"/>
<dbReference type="EMBL" id="CAMXCT010000514">
    <property type="protein sequence ID" value="CAI3979817.1"/>
    <property type="molecule type" value="Genomic_DNA"/>
</dbReference>
<evidence type="ECO:0000256" key="2">
    <source>
        <dbReference type="ARBA" id="ARBA00023027"/>
    </source>
</evidence>
<dbReference type="Gene3D" id="3.40.50.720">
    <property type="entry name" value="NAD(P)-binding Rossmann-like Domain"/>
    <property type="match status" value="1"/>
</dbReference>
<organism evidence="5">
    <name type="scientific">Cladocopium goreaui</name>
    <dbReference type="NCBI Taxonomy" id="2562237"/>
    <lineage>
        <taxon>Eukaryota</taxon>
        <taxon>Sar</taxon>
        <taxon>Alveolata</taxon>
        <taxon>Dinophyceae</taxon>
        <taxon>Suessiales</taxon>
        <taxon>Symbiodiniaceae</taxon>
        <taxon>Cladocopium</taxon>
    </lineage>
</organism>
<feature type="domain" description="Mannitol dehydrogenase C-terminal" evidence="4">
    <location>
        <begin position="257"/>
        <end position="383"/>
    </location>
</feature>
<evidence type="ECO:0000313" key="6">
    <source>
        <dbReference type="EMBL" id="CAL1133192.1"/>
    </source>
</evidence>
<protein>
    <submittedName>
        <fullName evidence="7">Uncharacterized oxidoreductase YeiQ</fullName>
    </submittedName>
</protein>
<dbReference type="EMBL" id="CAMXCT030000514">
    <property type="protein sequence ID" value="CAL4767129.1"/>
    <property type="molecule type" value="Genomic_DNA"/>
</dbReference>
<dbReference type="InterPro" id="IPR013118">
    <property type="entry name" value="Mannitol_DH_C"/>
</dbReference>
<dbReference type="EMBL" id="CAMXCT020000514">
    <property type="protein sequence ID" value="CAL1133192.1"/>
    <property type="molecule type" value="Genomic_DNA"/>
</dbReference>
<dbReference type="InterPro" id="IPR050988">
    <property type="entry name" value="Mannitol_DH/Oxidoreductase"/>
</dbReference>
<dbReference type="Gene3D" id="1.10.1040.10">
    <property type="entry name" value="N-(1-d-carboxylethyl)-l-norvaline Dehydrogenase, domain 2"/>
    <property type="match status" value="1"/>
</dbReference>
<comment type="caution">
    <text evidence="5">The sequence shown here is derived from an EMBL/GenBank/DDBJ whole genome shotgun (WGS) entry which is preliminary data.</text>
</comment>
<dbReference type="InterPro" id="IPR032466">
    <property type="entry name" value="Metal_Hydrolase"/>
</dbReference>
<name>A0A9P1BUC4_9DINO</name>
<reference evidence="6" key="2">
    <citation type="submission" date="2024-04" db="EMBL/GenBank/DDBJ databases">
        <authorList>
            <person name="Chen Y."/>
            <person name="Shah S."/>
            <person name="Dougan E. K."/>
            <person name="Thang M."/>
            <person name="Chan C."/>
        </authorList>
    </citation>
    <scope>NUCLEOTIDE SEQUENCE [LARGE SCALE GENOMIC DNA]</scope>
</reference>
<evidence type="ECO:0000313" key="7">
    <source>
        <dbReference type="EMBL" id="CAL4767129.1"/>
    </source>
</evidence>
<dbReference type="GO" id="GO:0019594">
    <property type="term" value="P:mannitol metabolic process"/>
    <property type="evidence" value="ECO:0007669"/>
    <property type="project" value="InterPro"/>
</dbReference>
<dbReference type="OrthoDB" id="418169at2759"/>
<dbReference type="PANTHER" id="PTHR43362:SF1">
    <property type="entry name" value="MANNITOL DEHYDROGENASE 2-RELATED"/>
    <property type="match status" value="1"/>
</dbReference>
<evidence type="ECO:0000256" key="1">
    <source>
        <dbReference type="ARBA" id="ARBA00023002"/>
    </source>
</evidence>
<accession>A0A9P1BUC4</accession>
<reference evidence="5" key="1">
    <citation type="submission" date="2022-10" db="EMBL/GenBank/DDBJ databases">
        <authorList>
            <person name="Chen Y."/>
            <person name="Dougan E. K."/>
            <person name="Chan C."/>
            <person name="Rhodes N."/>
            <person name="Thang M."/>
        </authorList>
    </citation>
    <scope>NUCLEOTIDE SEQUENCE</scope>
</reference>